<evidence type="ECO:0000313" key="4">
    <source>
        <dbReference type="Proteomes" id="UP000012160"/>
    </source>
</evidence>
<feature type="domain" description="Helicase ATP-binding" evidence="1">
    <location>
        <begin position="1"/>
        <end position="107"/>
    </location>
</feature>
<dbReference type="PROSITE" id="PS51192">
    <property type="entry name" value="HELICASE_ATP_BIND_1"/>
    <property type="match status" value="1"/>
</dbReference>
<dbReference type="Pfam" id="PF00271">
    <property type="entry name" value="Helicase_C"/>
    <property type="match status" value="1"/>
</dbReference>
<gene>
    <name evidence="3" type="ORF">LEP1GSC187_2028</name>
</gene>
<evidence type="ECO:0000259" key="1">
    <source>
        <dbReference type="PROSITE" id="PS51192"/>
    </source>
</evidence>
<protein>
    <submittedName>
        <fullName evidence="3">Helicase associated domain protein</fullName>
    </submittedName>
</protein>
<sequence>MQLSVGGLTTTDPAQILTFLDRHENKVIFSTYQSLPVIIETIRYSKVIFDLIICDEAHKTAGIQQRLFGLVHDNKNIFAKKRLYMTATPRVISLNLRQQVSNNDKYIYDMNDSNIFGREIYRMSFKEAINKKLLVDYKIIAIGINDSQLRSFIEEKRAVNLDEITIVDWANNFAIENAMDKYKAKHAITFHSRILNAQNLANRHKRIFPKVKSFHVNGRQNTSKRSIILDQFINAQKSIIASARCLTEGIDVPRIDLIYFCDRKYSKIEIIQAIGRVLRLDKTSNKKFGYIVVPIFHIDKSQIEAEISKSQFRNLVTIIRSLSDQDERLRDEINYIAYKNSRHTECSENIKQSMTLNNLLFSDELGEQLRSSIFNQIIKKTSCSWDITFLKFKEYIEINRDYPTKFTARALYIWAKNQRDHRKKGTLTFKQIKILNSINFIWEDNKDDSWEVYFQKLKTYRLTHDYEPSKGDNNDLYNWITIQKFNLQDSDYPDYKRSKILSLNFKGRDLDRIWNEKFQQLKIHRSKHDYPPTMEEDPILCEWFKAHKKYRGNDERLKGRKQKLLELNFKEDPNSIVWRSTNLNNWNKQFNSFIKYLDLNNNKCPSQRNTEPVAHRLAVWLLKIRSDYRNGKLSEHKLTMLRGINFHFEPLKYRWEKSFALLQSWIKENNAFPNSKTNKLLFGWLKFQSNKYLSNSLNQAERKSLEDINVGQFIENLKEDTYRNKSWEQNYTLAKSYYEKYNKLPSHQKEGINLEEKMLGLWVSNQNDKKTKLTRKQKMKLKELNIEVNFINIKSWDESFQELSNFYKNNNRWPLKTERRLWQWCSNQRYLFNNSTEQPNNKYFKERKEKLSSINFPWNKKNEKWEVNFEKLKNYMKKNRLNEFIIYNDCKDSTLNQWLSQQKSKYKANKLNKNKYLRLKEIGIEFIV</sequence>
<dbReference type="PROSITE" id="PS51194">
    <property type="entry name" value="HELICASE_CTER"/>
    <property type="match status" value="1"/>
</dbReference>
<dbReference type="SMART" id="SM00490">
    <property type="entry name" value="HELICc"/>
    <property type="match status" value="1"/>
</dbReference>
<proteinExistence type="predicted"/>
<dbReference type="EMBL" id="AHOQ02000016">
    <property type="protein sequence ID" value="EMO46600.1"/>
    <property type="molecule type" value="Genomic_DNA"/>
</dbReference>
<dbReference type="Pfam" id="PF03457">
    <property type="entry name" value="HA"/>
    <property type="match status" value="1"/>
</dbReference>
<organism evidence="3 4">
    <name type="scientific">Leptospira santarosai str. ZUN179</name>
    <dbReference type="NCBI Taxonomy" id="1049985"/>
    <lineage>
        <taxon>Bacteria</taxon>
        <taxon>Pseudomonadati</taxon>
        <taxon>Spirochaetota</taxon>
        <taxon>Spirochaetia</taxon>
        <taxon>Leptospirales</taxon>
        <taxon>Leptospiraceae</taxon>
        <taxon>Leptospira</taxon>
    </lineage>
</organism>
<reference evidence="3 4" key="1">
    <citation type="submission" date="2013-01" db="EMBL/GenBank/DDBJ databases">
        <authorList>
            <person name="Harkins D.M."/>
            <person name="Durkin A.S."/>
            <person name="Brinkac L.M."/>
            <person name="Haft D.H."/>
            <person name="Selengut J.D."/>
            <person name="Sanka R."/>
            <person name="DePew J."/>
            <person name="Purushe J."/>
            <person name="Matthias M.A."/>
            <person name="Vinetz J.M."/>
            <person name="Sutton G.G."/>
            <person name="Nierman W.C."/>
            <person name="Fouts D.E."/>
        </authorList>
    </citation>
    <scope>NUCLEOTIDE SEQUENCE [LARGE SCALE GENOMIC DNA]</scope>
    <source>
        <strain evidence="3 4">ZUN179</strain>
    </source>
</reference>
<feature type="domain" description="Helicase C-terminal" evidence="2">
    <location>
        <begin position="174"/>
        <end position="330"/>
    </location>
</feature>
<dbReference type="GO" id="GO:0003677">
    <property type="term" value="F:DNA binding"/>
    <property type="evidence" value="ECO:0007669"/>
    <property type="project" value="InterPro"/>
</dbReference>
<dbReference type="Proteomes" id="UP000012160">
    <property type="component" value="Unassembled WGS sequence"/>
</dbReference>
<dbReference type="InterPro" id="IPR014001">
    <property type="entry name" value="Helicase_ATP-bd"/>
</dbReference>
<dbReference type="Gene3D" id="6.10.140.530">
    <property type="match status" value="5"/>
</dbReference>
<dbReference type="RefSeq" id="WP_004485606.1">
    <property type="nucleotide sequence ID" value="NZ_AHOQ02000016.1"/>
</dbReference>
<dbReference type="InterPro" id="IPR001650">
    <property type="entry name" value="Helicase_C-like"/>
</dbReference>
<dbReference type="InterPro" id="IPR006935">
    <property type="entry name" value="Helicase/UvrB_N"/>
</dbReference>
<evidence type="ECO:0000259" key="2">
    <source>
        <dbReference type="PROSITE" id="PS51194"/>
    </source>
</evidence>
<dbReference type="PANTHER" id="PTHR33418:SF1">
    <property type="entry name" value="HELICASE-ASSOCIATED DOMAIN-CONTAINING PROTEIN"/>
    <property type="match status" value="1"/>
</dbReference>
<dbReference type="Gene3D" id="3.40.50.300">
    <property type="entry name" value="P-loop containing nucleotide triphosphate hydrolases"/>
    <property type="match status" value="2"/>
</dbReference>
<dbReference type="GO" id="GO:0016787">
    <property type="term" value="F:hydrolase activity"/>
    <property type="evidence" value="ECO:0007669"/>
    <property type="project" value="InterPro"/>
</dbReference>
<accession>M6UPU8</accession>
<evidence type="ECO:0000313" key="3">
    <source>
        <dbReference type="EMBL" id="EMO46600.1"/>
    </source>
</evidence>
<dbReference type="InterPro" id="IPR027417">
    <property type="entry name" value="P-loop_NTPase"/>
</dbReference>
<name>M6UPU8_9LEPT</name>
<dbReference type="SUPFAM" id="SSF52540">
    <property type="entry name" value="P-loop containing nucleoside triphosphate hydrolases"/>
    <property type="match status" value="1"/>
</dbReference>
<dbReference type="Pfam" id="PF04851">
    <property type="entry name" value="ResIII"/>
    <property type="match status" value="1"/>
</dbReference>
<dbReference type="AlphaFoldDB" id="M6UPU8"/>
<dbReference type="InterPro" id="IPR005114">
    <property type="entry name" value="Helicase_assoc"/>
</dbReference>
<dbReference type="PANTHER" id="PTHR33418">
    <property type="entry name" value="HELICASE-ASSOCIATED"/>
    <property type="match status" value="1"/>
</dbReference>
<comment type="caution">
    <text evidence="3">The sequence shown here is derived from an EMBL/GenBank/DDBJ whole genome shotgun (WGS) entry which is preliminary data.</text>
</comment>
<dbReference type="GO" id="GO:0005524">
    <property type="term" value="F:ATP binding"/>
    <property type="evidence" value="ECO:0007669"/>
    <property type="project" value="InterPro"/>
</dbReference>